<dbReference type="Proteomes" id="UP000507470">
    <property type="component" value="Unassembled WGS sequence"/>
</dbReference>
<dbReference type="PANTHER" id="PTHR16897">
    <property type="entry name" value="OS10G0105400 PROTEIN"/>
    <property type="match status" value="1"/>
</dbReference>
<reference evidence="1 2" key="1">
    <citation type="submission" date="2020-06" db="EMBL/GenBank/DDBJ databases">
        <authorList>
            <person name="Li R."/>
            <person name="Bekaert M."/>
        </authorList>
    </citation>
    <scope>NUCLEOTIDE SEQUENCE [LARGE SCALE GENOMIC DNA]</scope>
    <source>
        <strain evidence="2">wild</strain>
    </source>
</reference>
<proteinExistence type="predicted"/>
<dbReference type="OrthoDB" id="6156461at2759"/>
<sequence length="432" mass="49343">MSFNYDFLEATCELLEGIQGHHYKLAVSRLFQHYERLGIGHILSFDYNTLWLTHNKSLYFNFRIINNLGFESIISTPGIMVDTTPPETGPINNSTIDYLELVDCRTKIIPTDRPDFCMWCRGENSEVKNHRVIQDGPESLSVFNGPIFMKDMKYTRANNYISANWDGFNDKETGILFITIAVGTEICEETIHEHHDPHSHLYDSSQWTHSAMISPFQAPYEQLPDDQYFLTVRAINGVKYGGPLATTVCHTTPYIVDNSPPIIYELYNIQYDEFQYNLTYRHNSSENFTFEFAEESASKLLVINVDMKTCGPDERLQIKYAISLKRKNVGIIIARAGKIVGRDMIDTNNSFTGTFNNSCQHESVSQTFVSSVRILLSQQTSKNSPVIISLSRKQHLPLLTYNSSIVQLVVERVQPQIISPQIESNMSECLLN</sequence>
<dbReference type="EMBL" id="CACVKT020009286">
    <property type="protein sequence ID" value="CAC5421219.1"/>
    <property type="molecule type" value="Genomic_DNA"/>
</dbReference>
<evidence type="ECO:0000313" key="1">
    <source>
        <dbReference type="EMBL" id="CAC5421219.1"/>
    </source>
</evidence>
<accession>A0A6J8EKV5</accession>
<dbReference type="PANTHER" id="PTHR16897:SF2">
    <property type="entry name" value="OS03G0226600 PROTEIN"/>
    <property type="match status" value="1"/>
</dbReference>
<gene>
    <name evidence="1" type="ORF">MCOR_53360</name>
</gene>
<evidence type="ECO:0000313" key="2">
    <source>
        <dbReference type="Proteomes" id="UP000507470"/>
    </source>
</evidence>
<organism evidence="1 2">
    <name type="scientific">Mytilus coruscus</name>
    <name type="common">Sea mussel</name>
    <dbReference type="NCBI Taxonomy" id="42192"/>
    <lineage>
        <taxon>Eukaryota</taxon>
        <taxon>Metazoa</taxon>
        <taxon>Spiralia</taxon>
        <taxon>Lophotrochozoa</taxon>
        <taxon>Mollusca</taxon>
        <taxon>Bivalvia</taxon>
        <taxon>Autobranchia</taxon>
        <taxon>Pteriomorphia</taxon>
        <taxon>Mytilida</taxon>
        <taxon>Mytiloidea</taxon>
        <taxon>Mytilidae</taxon>
        <taxon>Mytilinae</taxon>
        <taxon>Mytilus</taxon>
    </lineage>
</organism>
<protein>
    <submittedName>
        <fullName evidence="1">Uncharacterized protein</fullName>
    </submittedName>
</protein>
<keyword evidence="2" id="KW-1185">Reference proteome</keyword>
<dbReference type="AlphaFoldDB" id="A0A6J8EKV5"/>
<name>A0A6J8EKV5_MYTCO</name>